<dbReference type="GO" id="GO:0031966">
    <property type="term" value="C:mitochondrial membrane"/>
    <property type="evidence" value="ECO:0007669"/>
    <property type="project" value="UniProtKB-SubCell"/>
</dbReference>
<evidence type="ECO:0000256" key="4">
    <source>
        <dbReference type="ARBA" id="ARBA00023128"/>
    </source>
</evidence>
<keyword evidence="2 7" id="KW-0812">Transmembrane</keyword>
<name>I6LI66_AMPCM</name>
<feature type="transmembrane region" description="Helical" evidence="7">
    <location>
        <begin position="12"/>
        <end position="32"/>
    </location>
</feature>
<dbReference type="GO" id="GO:0006754">
    <property type="term" value="P:ATP biosynthetic process"/>
    <property type="evidence" value="ECO:0007669"/>
    <property type="project" value="UniProtKB-KW"/>
</dbReference>
<reference evidence="9" key="1">
    <citation type="journal article" date="2008" name="Gene">
        <title>The mitochondrial genome of Hydra oligactis (Cnidaria, Hydrozoa) sheds new light on animal mtDNA evolution and cnidarian phylogeny.</title>
        <authorList>
            <person name="Kayal E."/>
            <person name="Lavrov D.V."/>
        </authorList>
    </citation>
    <scope>NUCLEOTIDE SEQUENCE</scope>
</reference>
<geneLocation type="mitochondrion" evidence="9"/>
<dbReference type="AlphaFoldDB" id="I6LI66"/>
<evidence type="ECO:0000256" key="2">
    <source>
        <dbReference type="ARBA" id="ARBA00022692"/>
    </source>
</evidence>
<evidence type="ECO:0000259" key="8">
    <source>
        <dbReference type="Pfam" id="PF02326"/>
    </source>
</evidence>
<organism evidence="9">
    <name type="scientific">Amphimedon compressa</name>
    <name type="common">Erect rope sponge</name>
    <name type="synonym">Haliclona compressa</name>
    <dbReference type="NCBI Taxonomy" id="178514"/>
    <lineage>
        <taxon>Eukaryota</taxon>
        <taxon>Metazoa</taxon>
        <taxon>Porifera</taxon>
        <taxon>Demospongiae</taxon>
        <taxon>Heteroscleromorpha</taxon>
        <taxon>Haplosclerida</taxon>
        <taxon>Niphatidae</taxon>
        <taxon>Amphimedon</taxon>
    </lineage>
</organism>
<keyword evidence="3 7" id="KW-1133">Transmembrane helix</keyword>
<keyword evidence="6" id="KW-0066">ATP synthesis</keyword>
<keyword evidence="5 7" id="KW-0472">Membrane</keyword>
<evidence type="ECO:0000256" key="1">
    <source>
        <dbReference type="ARBA" id="ARBA00004325"/>
    </source>
</evidence>
<dbReference type="RefSeq" id="YP_001648455.1">
    <property type="nucleotide sequence ID" value="NC_010201.1"/>
</dbReference>
<protein>
    <submittedName>
        <fullName evidence="9">ATP synthase F0 subunit 8</fullName>
    </submittedName>
</protein>
<evidence type="ECO:0000313" key="9">
    <source>
        <dbReference type="EMBL" id="ABW76530.1"/>
    </source>
</evidence>
<feature type="domain" description="ATP synthase YMF19-like N-terminal" evidence="8">
    <location>
        <begin position="2"/>
        <end position="46"/>
    </location>
</feature>
<evidence type="ECO:0000256" key="6">
    <source>
        <dbReference type="ARBA" id="ARBA00023310"/>
    </source>
</evidence>
<evidence type="ECO:0000256" key="3">
    <source>
        <dbReference type="ARBA" id="ARBA00022989"/>
    </source>
</evidence>
<evidence type="ECO:0000256" key="5">
    <source>
        <dbReference type="ARBA" id="ARBA00023136"/>
    </source>
</evidence>
<proteinExistence type="predicted"/>
<sequence length="71" mass="8325">MPQLDTVTYFTQYLWTLICLIFLFSLLINRILPRLQQQLGIRANFGTVVDDKGDAPRVLILRLLFQQNDSR</sequence>
<dbReference type="Pfam" id="PF02326">
    <property type="entry name" value="YMF19"/>
    <property type="match status" value="1"/>
</dbReference>
<keyword evidence="4 9" id="KW-0496">Mitochondrion</keyword>
<evidence type="ECO:0000256" key="7">
    <source>
        <dbReference type="SAM" id="Phobius"/>
    </source>
</evidence>
<dbReference type="GeneID" id="5846354"/>
<dbReference type="InterPro" id="IPR003319">
    <property type="entry name" value="YMF19-like_N"/>
</dbReference>
<gene>
    <name evidence="9" type="primary">atp8</name>
</gene>
<accession>I6LI66</accession>
<comment type="subcellular location">
    <subcellularLocation>
        <location evidence="1">Mitochondrion membrane</location>
    </subcellularLocation>
</comment>
<dbReference type="EMBL" id="EU237474">
    <property type="protein sequence ID" value="ABW76530.1"/>
    <property type="molecule type" value="Genomic_DNA"/>
</dbReference>